<keyword evidence="1" id="KW-1133">Transmembrane helix</keyword>
<feature type="transmembrane region" description="Helical" evidence="1">
    <location>
        <begin position="43"/>
        <end position="62"/>
    </location>
</feature>
<evidence type="ECO:0000256" key="1">
    <source>
        <dbReference type="SAM" id="Phobius"/>
    </source>
</evidence>
<keyword evidence="3" id="KW-1185">Reference proteome</keyword>
<protein>
    <submittedName>
        <fullName evidence="2">Uncharacterized protein</fullName>
    </submittedName>
</protein>
<proteinExistence type="predicted"/>
<dbReference type="Proteomes" id="UP000276133">
    <property type="component" value="Unassembled WGS sequence"/>
</dbReference>
<evidence type="ECO:0000313" key="2">
    <source>
        <dbReference type="EMBL" id="RNA21559.1"/>
    </source>
</evidence>
<accession>A0A3M7RDM7</accession>
<organism evidence="2 3">
    <name type="scientific">Brachionus plicatilis</name>
    <name type="common">Marine rotifer</name>
    <name type="synonym">Brachionus muelleri</name>
    <dbReference type="NCBI Taxonomy" id="10195"/>
    <lineage>
        <taxon>Eukaryota</taxon>
        <taxon>Metazoa</taxon>
        <taxon>Spiralia</taxon>
        <taxon>Gnathifera</taxon>
        <taxon>Rotifera</taxon>
        <taxon>Eurotatoria</taxon>
        <taxon>Monogononta</taxon>
        <taxon>Pseudotrocha</taxon>
        <taxon>Ploima</taxon>
        <taxon>Brachionidae</taxon>
        <taxon>Brachionus</taxon>
    </lineage>
</organism>
<dbReference type="AlphaFoldDB" id="A0A3M7RDM7"/>
<dbReference type="EMBL" id="REGN01003643">
    <property type="protein sequence ID" value="RNA21559.1"/>
    <property type="molecule type" value="Genomic_DNA"/>
</dbReference>
<sequence>MINDVYKNIAPNFFFKSNIYCYISFMQMTLKNDLHVLQFVSNSLNSIIKPFLIINFIINFYFSNYQKIFKSWTVREINNNNNYLKYSNLINFKQWSGTEEFMFMK</sequence>
<keyword evidence="1" id="KW-0812">Transmembrane</keyword>
<comment type="caution">
    <text evidence="2">The sequence shown here is derived from an EMBL/GenBank/DDBJ whole genome shotgun (WGS) entry which is preliminary data.</text>
</comment>
<evidence type="ECO:0000313" key="3">
    <source>
        <dbReference type="Proteomes" id="UP000276133"/>
    </source>
</evidence>
<keyword evidence="1" id="KW-0472">Membrane</keyword>
<gene>
    <name evidence="2" type="ORF">BpHYR1_045761</name>
</gene>
<name>A0A3M7RDM7_BRAPC</name>
<reference evidence="2 3" key="1">
    <citation type="journal article" date="2018" name="Sci. Rep.">
        <title>Genomic signatures of local adaptation to the degree of environmental predictability in rotifers.</title>
        <authorList>
            <person name="Franch-Gras L."/>
            <person name="Hahn C."/>
            <person name="Garcia-Roger E.M."/>
            <person name="Carmona M.J."/>
            <person name="Serra M."/>
            <person name="Gomez A."/>
        </authorList>
    </citation>
    <scope>NUCLEOTIDE SEQUENCE [LARGE SCALE GENOMIC DNA]</scope>
    <source>
        <strain evidence="2">HYR1</strain>
    </source>
</reference>